<dbReference type="PANTHER" id="PTHR30204:SF92">
    <property type="entry name" value="HTH-TYPE TRANSCRIPTIONAL REGULATOR ZNTR"/>
    <property type="match status" value="1"/>
</dbReference>
<evidence type="ECO:0000256" key="1">
    <source>
        <dbReference type="ARBA" id="ARBA00023125"/>
    </source>
</evidence>
<keyword evidence="1" id="KW-0238">DNA-binding</keyword>
<dbReference type="InterPro" id="IPR000551">
    <property type="entry name" value="MerR-type_HTH_dom"/>
</dbReference>
<dbReference type="EMBL" id="JBHSWG010000001">
    <property type="protein sequence ID" value="MFC6759707.1"/>
    <property type="molecule type" value="Genomic_DNA"/>
</dbReference>
<name>A0ABW2B2C5_9RHOB</name>
<gene>
    <name evidence="4" type="ORF">ACFQFQ_09730</name>
</gene>
<reference evidence="5" key="1">
    <citation type="journal article" date="2019" name="Int. J. Syst. Evol. Microbiol.">
        <title>The Global Catalogue of Microorganisms (GCM) 10K type strain sequencing project: providing services to taxonomists for standard genome sequencing and annotation.</title>
        <authorList>
            <consortium name="The Broad Institute Genomics Platform"/>
            <consortium name="The Broad Institute Genome Sequencing Center for Infectious Disease"/>
            <person name="Wu L."/>
            <person name="Ma J."/>
        </authorList>
    </citation>
    <scope>NUCLEOTIDE SEQUENCE [LARGE SCALE GENOMIC DNA]</scope>
    <source>
        <strain evidence="5">CCUG 66188</strain>
    </source>
</reference>
<dbReference type="InterPro" id="IPR047057">
    <property type="entry name" value="MerR_fam"/>
</dbReference>
<keyword evidence="5" id="KW-1185">Reference proteome</keyword>
<organism evidence="4 5">
    <name type="scientific">Sulfitobacter porphyrae</name>
    <dbReference type="NCBI Taxonomy" id="1246864"/>
    <lineage>
        <taxon>Bacteria</taxon>
        <taxon>Pseudomonadati</taxon>
        <taxon>Pseudomonadota</taxon>
        <taxon>Alphaproteobacteria</taxon>
        <taxon>Rhodobacterales</taxon>
        <taxon>Roseobacteraceae</taxon>
        <taxon>Sulfitobacter</taxon>
    </lineage>
</organism>
<comment type="caution">
    <text evidence="4">The sequence shown here is derived from an EMBL/GenBank/DDBJ whole genome shotgun (WGS) entry which is preliminary data.</text>
</comment>
<dbReference type="Gene3D" id="1.10.1660.10">
    <property type="match status" value="1"/>
</dbReference>
<dbReference type="PROSITE" id="PS50937">
    <property type="entry name" value="HTH_MERR_2"/>
    <property type="match status" value="1"/>
</dbReference>
<dbReference type="SUPFAM" id="SSF46955">
    <property type="entry name" value="Putative DNA-binding domain"/>
    <property type="match status" value="1"/>
</dbReference>
<sequence>MPIALQVEANYKLWTIVNGFEGIMRIGELARRAEVSRDTIRFYERHGLIRSDTDPEASNSYRIYPEDAILTLEVIRDAQAAGLSIADITLFVSQFMAQGGGAEEMERFLDDKIAEVATRLAASQRFLTLLQQTRQALARAPQDGLNEVESGAGNENRTRN</sequence>
<feature type="region of interest" description="Disordered" evidence="2">
    <location>
        <begin position="141"/>
        <end position="160"/>
    </location>
</feature>
<evidence type="ECO:0000256" key="2">
    <source>
        <dbReference type="SAM" id="MobiDB-lite"/>
    </source>
</evidence>
<dbReference type="PROSITE" id="PS00552">
    <property type="entry name" value="HTH_MERR_1"/>
    <property type="match status" value="1"/>
</dbReference>
<evidence type="ECO:0000313" key="5">
    <source>
        <dbReference type="Proteomes" id="UP001596353"/>
    </source>
</evidence>
<proteinExistence type="predicted"/>
<protein>
    <submittedName>
        <fullName evidence="4">MerR family transcriptional regulator</fullName>
    </submittedName>
</protein>
<dbReference type="Proteomes" id="UP001596353">
    <property type="component" value="Unassembled WGS sequence"/>
</dbReference>
<dbReference type="Pfam" id="PF13411">
    <property type="entry name" value="MerR_1"/>
    <property type="match status" value="1"/>
</dbReference>
<evidence type="ECO:0000259" key="3">
    <source>
        <dbReference type="PROSITE" id="PS50937"/>
    </source>
</evidence>
<dbReference type="InterPro" id="IPR009061">
    <property type="entry name" value="DNA-bd_dom_put_sf"/>
</dbReference>
<evidence type="ECO:0000313" key="4">
    <source>
        <dbReference type="EMBL" id="MFC6759707.1"/>
    </source>
</evidence>
<accession>A0ABW2B2C5</accession>
<dbReference type="SMART" id="SM00422">
    <property type="entry name" value="HTH_MERR"/>
    <property type="match status" value="1"/>
</dbReference>
<dbReference type="PANTHER" id="PTHR30204">
    <property type="entry name" value="REDOX-CYCLING DRUG-SENSING TRANSCRIPTIONAL ACTIVATOR SOXR"/>
    <property type="match status" value="1"/>
</dbReference>
<feature type="domain" description="HTH merR-type" evidence="3">
    <location>
        <begin position="23"/>
        <end position="94"/>
    </location>
</feature>